<reference evidence="5" key="1">
    <citation type="journal article" date="2019" name="Int. J. Syst. Evol. Microbiol.">
        <title>The Global Catalogue of Microorganisms (GCM) 10K type strain sequencing project: providing services to taxonomists for standard genome sequencing and annotation.</title>
        <authorList>
            <consortium name="The Broad Institute Genomics Platform"/>
            <consortium name="The Broad Institute Genome Sequencing Center for Infectious Disease"/>
            <person name="Wu L."/>
            <person name="Ma J."/>
        </authorList>
    </citation>
    <scope>NUCLEOTIDE SEQUENCE [LARGE SCALE GENOMIC DNA]</scope>
    <source>
        <strain evidence="5">NBRC 113072</strain>
    </source>
</reference>
<dbReference type="Pfam" id="PF13508">
    <property type="entry name" value="Acetyltransf_7"/>
    <property type="match status" value="1"/>
</dbReference>
<organism evidence="4 5">
    <name type="scientific">Mobilicoccus caccae</name>
    <dbReference type="NCBI Taxonomy" id="1859295"/>
    <lineage>
        <taxon>Bacteria</taxon>
        <taxon>Bacillati</taxon>
        <taxon>Actinomycetota</taxon>
        <taxon>Actinomycetes</taxon>
        <taxon>Micrococcales</taxon>
        <taxon>Dermatophilaceae</taxon>
        <taxon>Mobilicoccus</taxon>
    </lineage>
</organism>
<dbReference type="EMBL" id="BSUO01000001">
    <property type="protein sequence ID" value="GMA42167.1"/>
    <property type="molecule type" value="Genomic_DNA"/>
</dbReference>
<gene>
    <name evidence="4" type="primary">yhbS</name>
    <name evidence="4" type="ORF">GCM10025883_42120</name>
</gene>
<dbReference type="InterPro" id="IPR016181">
    <property type="entry name" value="Acyl_CoA_acyltransferase"/>
</dbReference>
<dbReference type="CDD" id="cd04301">
    <property type="entry name" value="NAT_SF"/>
    <property type="match status" value="1"/>
</dbReference>
<dbReference type="PROSITE" id="PS51186">
    <property type="entry name" value="GNAT"/>
    <property type="match status" value="1"/>
</dbReference>
<evidence type="ECO:0000256" key="1">
    <source>
        <dbReference type="ARBA" id="ARBA00022679"/>
    </source>
</evidence>
<sequence>MLIRRERAEDVEPIRRVHREAFDPPAAGEEPVEVALLDALRADGDLVDPCCLVAELDREVVGHVAVSHASVEGAPEARVVGLGPIGVLPAHQGEGVGAALMHATLAAADALGVEGVVLLGHETWYPRFGFTPAAPEGLGPSVPTWPSVNFMLRRLHAWSGPRGTFHYAPAFARL</sequence>
<feature type="domain" description="N-acetyltransferase" evidence="3">
    <location>
        <begin position="1"/>
        <end position="156"/>
    </location>
</feature>
<evidence type="ECO:0000259" key="3">
    <source>
        <dbReference type="PROSITE" id="PS51186"/>
    </source>
</evidence>
<dbReference type="PANTHER" id="PTHR43877:SF1">
    <property type="entry name" value="ACETYLTRANSFERASE"/>
    <property type="match status" value="1"/>
</dbReference>
<evidence type="ECO:0000313" key="4">
    <source>
        <dbReference type="EMBL" id="GMA42167.1"/>
    </source>
</evidence>
<dbReference type="SUPFAM" id="SSF55729">
    <property type="entry name" value="Acyl-CoA N-acyltransferases (Nat)"/>
    <property type="match status" value="1"/>
</dbReference>
<protein>
    <submittedName>
        <fullName evidence="4">N-acetyltransferase</fullName>
    </submittedName>
</protein>
<dbReference type="InterPro" id="IPR050832">
    <property type="entry name" value="Bact_Acetyltransf"/>
</dbReference>
<dbReference type="RefSeq" id="WP_284305617.1">
    <property type="nucleotide sequence ID" value="NZ_BSUO01000001.1"/>
</dbReference>
<keyword evidence="5" id="KW-1185">Reference proteome</keyword>
<evidence type="ECO:0000256" key="2">
    <source>
        <dbReference type="ARBA" id="ARBA00023315"/>
    </source>
</evidence>
<keyword evidence="1" id="KW-0808">Transferase</keyword>
<dbReference type="InterPro" id="IPR000182">
    <property type="entry name" value="GNAT_dom"/>
</dbReference>
<evidence type="ECO:0000313" key="5">
    <source>
        <dbReference type="Proteomes" id="UP001157126"/>
    </source>
</evidence>
<dbReference type="Gene3D" id="3.40.630.30">
    <property type="match status" value="1"/>
</dbReference>
<proteinExistence type="predicted"/>
<name>A0ABQ6IYC6_9MICO</name>
<dbReference type="Proteomes" id="UP001157126">
    <property type="component" value="Unassembled WGS sequence"/>
</dbReference>
<accession>A0ABQ6IYC6</accession>
<dbReference type="PANTHER" id="PTHR43877">
    <property type="entry name" value="AMINOALKYLPHOSPHONATE N-ACETYLTRANSFERASE-RELATED-RELATED"/>
    <property type="match status" value="1"/>
</dbReference>
<comment type="caution">
    <text evidence="4">The sequence shown here is derived from an EMBL/GenBank/DDBJ whole genome shotgun (WGS) entry which is preliminary data.</text>
</comment>
<keyword evidence="2" id="KW-0012">Acyltransferase</keyword>